<accession>A0A0U9HQZ8</accession>
<dbReference type="EMBL" id="DF977001">
    <property type="protein sequence ID" value="GAQ25463.1"/>
    <property type="molecule type" value="Genomic_DNA"/>
</dbReference>
<evidence type="ECO:0000313" key="4">
    <source>
        <dbReference type="EMBL" id="GAQ25463.1"/>
    </source>
</evidence>
<evidence type="ECO:0000313" key="5">
    <source>
        <dbReference type="Proteomes" id="UP000062160"/>
    </source>
</evidence>
<evidence type="ECO:0000256" key="2">
    <source>
        <dbReference type="PROSITE-ProRule" id="PRU00335"/>
    </source>
</evidence>
<dbReference type="InterPro" id="IPR001647">
    <property type="entry name" value="HTH_TetR"/>
</dbReference>
<dbReference type="PROSITE" id="PS50977">
    <property type="entry name" value="HTH_TETR_2"/>
    <property type="match status" value="1"/>
</dbReference>
<dbReference type="GO" id="GO:0003677">
    <property type="term" value="F:DNA binding"/>
    <property type="evidence" value="ECO:0007669"/>
    <property type="project" value="UniProtKB-UniRule"/>
</dbReference>
<dbReference type="AlphaFoldDB" id="A0A0U9HQZ8"/>
<feature type="domain" description="HTH tetR-type" evidence="3">
    <location>
        <begin position="11"/>
        <end position="71"/>
    </location>
</feature>
<sequence length="204" mass="23754">MARGFSDKEKQIIRNKLISAGREFFGKYGLRRTSIEDLTKAAGIAQGSFYTFFDSKEELYLEVINNEGEAIKENFLKQEKDIGHLTREDFKAFFKKILHVINTNSIIKQMFLEEEVDLLVRKIPVEKIKECNRRFVDDFLPLIKKWQQEGSIITDYRPEVIVAVLQTLYYPILHKKAFDPDVFEEMVQLLIEIVANGLVVDGSR</sequence>
<name>A0A0U9HQZ8_9FIRM</name>
<dbReference type="Pfam" id="PF00440">
    <property type="entry name" value="TetR_N"/>
    <property type="match status" value="1"/>
</dbReference>
<dbReference type="Gene3D" id="1.10.357.10">
    <property type="entry name" value="Tetracycline Repressor, domain 2"/>
    <property type="match status" value="1"/>
</dbReference>
<dbReference type="OrthoDB" id="9812484at2"/>
<keyword evidence="1 2" id="KW-0238">DNA-binding</keyword>
<proteinExistence type="predicted"/>
<protein>
    <submittedName>
        <fullName evidence="4">DNA-binding transcriptional regulator, AcrR family</fullName>
    </submittedName>
</protein>
<dbReference type="PRINTS" id="PR00455">
    <property type="entry name" value="HTHTETR"/>
</dbReference>
<dbReference type="SUPFAM" id="SSF48498">
    <property type="entry name" value="Tetracyclin repressor-like, C-terminal domain"/>
    <property type="match status" value="1"/>
</dbReference>
<dbReference type="STRING" id="224999.GCA_001485475_01480"/>
<dbReference type="Proteomes" id="UP000062160">
    <property type="component" value="Unassembled WGS sequence"/>
</dbReference>
<evidence type="ECO:0000256" key="1">
    <source>
        <dbReference type="ARBA" id="ARBA00023125"/>
    </source>
</evidence>
<dbReference type="RefSeq" id="WP_059032841.1">
    <property type="nucleotide sequence ID" value="NZ_BSDW01000001.1"/>
</dbReference>
<dbReference type="SUPFAM" id="SSF46689">
    <property type="entry name" value="Homeodomain-like"/>
    <property type="match status" value="1"/>
</dbReference>
<dbReference type="InterPro" id="IPR023772">
    <property type="entry name" value="DNA-bd_HTH_TetR-type_CS"/>
</dbReference>
<dbReference type="PANTHER" id="PTHR43479">
    <property type="entry name" value="ACREF/ENVCD OPERON REPRESSOR-RELATED"/>
    <property type="match status" value="1"/>
</dbReference>
<gene>
    <name evidence="4" type="ORF">TSYNT_7489</name>
</gene>
<organism evidence="4">
    <name type="scientific">Tepidanaerobacter syntrophicus</name>
    <dbReference type="NCBI Taxonomy" id="224999"/>
    <lineage>
        <taxon>Bacteria</taxon>
        <taxon>Bacillati</taxon>
        <taxon>Bacillota</taxon>
        <taxon>Clostridia</taxon>
        <taxon>Thermosediminibacterales</taxon>
        <taxon>Tepidanaerobacteraceae</taxon>
        <taxon>Tepidanaerobacter</taxon>
    </lineage>
</organism>
<dbReference type="PANTHER" id="PTHR43479:SF11">
    <property type="entry name" value="ACREF_ENVCD OPERON REPRESSOR-RELATED"/>
    <property type="match status" value="1"/>
</dbReference>
<dbReference type="PROSITE" id="PS01081">
    <property type="entry name" value="HTH_TETR_1"/>
    <property type="match status" value="1"/>
</dbReference>
<feature type="DNA-binding region" description="H-T-H motif" evidence="2">
    <location>
        <begin position="34"/>
        <end position="53"/>
    </location>
</feature>
<dbReference type="InterPro" id="IPR050624">
    <property type="entry name" value="HTH-type_Tx_Regulator"/>
</dbReference>
<dbReference type="InterPro" id="IPR036271">
    <property type="entry name" value="Tet_transcr_reg_TetR-rel_C_sf"/>
</dbReference>
<reference evidence="4" key="1">
    <citation type="journal article" date="2016" name="Genome Announc.">
        <title>Draft Genome Sequence of the Syntrophic Lactate-Degrading Bacterium Tepidanaerobacter syntrophicus JLT.</title>
        <authorList>
            <person name="Matsuura N."/>
            <person name="Ohashi A."/>
            <person name="Tourlousse D.M."/>
            <person name="Sekiguchi Y."/>
        </authorList>
    </citation>
    <scope>NUCLEOTIDE SEQUENCE [LARGE SCALE GENOMIC DNA]</scope>
    <source>
        <strain evidence="4">JL</strain>
    </source>
</reference>
<keyword evidence="5" id="KW-1185">Reference proteome</keyword>
<evidence type="ECO:0000259" key="3">
    <source>
        <dbReference type="PROSITE" id="PS50977"/>
    </source>
</evidence>
<dbReference type="InterPro" id="IPR009057">
    <property type="entry name" value="Homeodomain-like_sf"/>
</dbReference>